<comment type="function">
    <text evidence="7 8">Plays a role in the regulation of phosphate uptake.</text>
</comment>
<keyword evidence="5 8" id="KW-0963">Cytoplasm</keyword>
<evidence type="ECO:0000256" key="5">
    <source>
        <dbReference type="ARBA" id="ARBA00022490"/>
    </source>
</evidence>
<sequence>MNTSRVDGHTSQAFDADMNEIVNKVLDMGSLVTHQVEKAIYAFIHTDADMARAVISKDDEVNHLEVKIDEHCVQVLVRRQPTAGDLRAVIAAIKTIKDLERIGDQAKRIARSAIKAAEAGAEADRAFPEFEMMGTRVVRMLQDAMTAFRNHDAQEALQVALQDKAIDSDYESILRQNMTYMMEDPRNITRIVEMTWVGRAIERIGDHARNVCEYTIYFVKGRDVRHIDDAQIEAIVQGR</sequence>
<dbReference type="InterPro" id="IPR026022">
    <property type="entry name" value="PhoU_dom"/>
</dbReference>
<dbReference type="NCBIfam" id="TIGR02135">
    <property type="entry name" value="phoU_full"/>
    <property type="match status" value="1"/>
</dbReference>
<dbReference type="PIRSF" id="PIRSF003107">
    <property type="entry name" value="PhoU"/>
    <property type="match status" value="1"/>
</dbReference>
<accession>A0A5A9W2E0</accession>
<evidence type="ECO:0000313" key="11">
    <source>
        <dbReference type="Proteomes" id="UP000325302"/>
    </source>
</evidence>
<keyword evidence="11" id="KW-1185">Reference proteome</keyword>
<feature type="domain" description="PhoU" evidence="9">
    <location>
        <begin position="26"/>
        <end position="112"/>
    </location>
</feature>
<evidence type="ECO:0000256" key="4">
    <source>
        <dbReference type="ARBA" id="ARBA00022448"/>
    </source>
</evidence>
<dbReference type="SUPFAM" id="SSF109755">
    <property type="entry name" value="PhoU-like"/>
    <property type="match status" value="1"/>
</dbReference>
<dbReference type="GO" id="GO:0006817">
    <property type="term" value="P:phosphate ion transport"/>
    <property type="evidence" value="ECO:0007669"/>
    <property type="project" value="UniProtKB-KW"/>
</dbReference>
<reference evidence="10 11" key="1">
    <citation type="submission" date="2019-03" db="EMBL/GenBank/DDBJ databases">
        <title>Nitrincola sp. nov. isolated from an Indian soda lake.</title>
        <authorList>
            <person name="Joshi A."/>
            <person name="Thite S.V."/>
            <person name="Joseph N."/>
            <person name="Dhotre D."/>
            <person name="Moorthy M."/>
            <person name="Shouche Y.S."/>
        </authorList>
    </citation>
    <scope>NUCLEOTIDE SEQUENCE [LARGE SCALE GENOMIC DNA]</scope>
    <source>
        <strain evidence="10 11">MEB193</strain>
    </source>
</reference>
<evidence type="ECO:0000256" key="6">
    <source>
        <dbReference type="ARBA" id="ARBA00022592"/>
    </source>
</evidence>
<evidence type="ECO:0000313" key="10">
    <source>
        <dbReference type="EMBL" id="KAA0873721.1"/>
    </source>
</evidence>
<evidence type="ECO:0000256" key="8">
    <source>
        <dbReference type="PIRNR" id="PIRNR003107"/>
    </source>
</evidence>
<comment type="subunit">
    <text evidence="3 8">Homodimer.</text>
</comment>
<dbReference type="PANTHER" id="PTHR42930">
    <property type="entry name" value="PHOSPHATE-SPECIFIC TRANSPORT SYSTEM ACCESSORY PROTEIN PHOU"/>
    <property type="match status" value="1"/>
</dbReference>
<comment type="subcellular location">
    <subcellularLocation>
        <location evidence="1 8">Cytoplasm</location>
    </subcellularLocation>
</comment>
<comment type="similarity">
    <text evidence="2 8">Belongs to the PhoU family.</text>
</comment>
<evidence type="ECO:0000256" key="7">
    <source>
        <dbReference type="ARBA" id="ARBA00056181"/>
    </source>
</evidence>
<dbReference type="Pfam" id="PF01895">
    <property type="entry name" value="PhoU"/>
    <property type="match status" value="2"/>
</dbReference>
<dbReference type="EMBL" id="SMRS01000009">
    <property type="protein sequence ID" value="KAA0873721.1"/>
    <property type="molecule type" value="Genomic_DNA"/>
</dbReference>
<evidence type="ECO:0000256" key="3">
    <source>
        <dbReference type="ARBA" id="ARBA00011738"/>
    </source>
</evidence>
<dbReference type="AlphaFoldDB" id="A0A5A9W2E0"/>
<keyword evidence="6 8" id="KW-0592">Phosphate transport</keyword>
<protein>
    <recommendedName>
        <fullName evidence="8">Phosphate-specific transport system accessory protein PhoU</fullName>
    </recommendedName>
</protein>
<dbReference type="GO" id="GO:0030643">
    <property type="term" value="P:intracellular phosphate ion homeostasis"/>
    <property type="evidence" value="ECO:0007669"/>
    <property type="project" value="InterPro"/>
</dbReference>
<dbReference type="InterPro" id="IPR028366">
    <property type="entry name" value="PhoU"/>
</dbReference>
<dbReference type="GO" id="GO:0045936">
    <property type="term" value="P:negative regulation of phosphate metabolic process"/>
    <property type="evidence" value="ECO:0007669"/>
    <property type="project" value="InterPro"/>
</dbReference>
<organism evidence="10 11">
    <name type="scientific">Nitrincola tapanii</name>
    <dbReference type="NCBI Taxonomy" id="1708751"/>
    <lineage>
        <taxon>Bacteria</taxon>
        <taxon>Pseudomonadati</taxon>
        <taxon>Pseudomonadota</taxon>
        <taxon>Gammaproteobacteria</taxon>
        <taxon>Oceanospirillales</taxon>
        <taxon>Oceanospirillaceae</taxon>
        <taxon>Nitrincola</taxon>
    </lineage>
</organism>
<dbReference type="PANTHER" id="PTHR42930:SF3">
    <property type="entry name" value="PHOSPHATE-SPECIFIC TRANSPORT SYSTEM ACCESSORY PROTEIN PHOU"/>
    <property type="match status" value="1"/>
</dbReference>
<dbReference type="Proteomes" id="UP000325302">
    <property type="component" value="Unassembled WGS sequence"/>
</dbReference>
<dbReference type="Gene3D" id="1.20.58.220">
    <property type="entry name" value="Phosphate transport system protein phou homolog 2, domain 2"/>
    <property type="match status" value="2"/>
</dbReference>
<dbReference type="RefSeq" id="WP_149391680.1">
    <property type="nucleotide sequence ID" value="NZ_SMRS01000009.1"/>
</dbReference>
<evidence type="ECO:0000256" key="1">
    <source>
        <dbReference type="ARBA" id="ARBA00004496"/>
    </source>
</evidence>
<gene>
    <name evidence="10" type="primary">phoU</name>
    <name evidence="10" type="ORF">E1H14_11765</name>
</gene>
<evidence type="ECO:0000259" key="9">
    <source>
        <dbReference type="Pfam" id="PF01895"/>
    </source>
</evidence>
<dbReference type="GO" id="GO:0005737">
    <property type="term" value="C:cytoplasm"/>
    <property type="evidence" value="ECO:0007669"/>
    <property type="project" value="UniProtKB-SubCell"/>
</dbReference>
<name>A0A5A9W2E0_9GAMM</name>
<feature type="domain" description="PhoU" evidence="9">
    <location>
        <begin position="133"/>
        <end position="214"/>
    </location>
</feature>
<proteinExistence type="inferred from homology"/>
<dbReference type="FunFam" id="1.20.58.220:FF:000004">
    <property type="entry name" value="Phosphate-specific transport system accessory protein PhoU"/>
    <property type="match status" value="1"/>
</dbReference>
<comment type="caution">
    <text evidence="10">The sequence shown here is derived from an EMBL/GenBank/DDBJ whole genome shotgun (WGS) entry which is preliminary data.</text>
</comment>
<evidence type="ECO:0000256" key="2">
    <source>
        <dbReference type="ARBA" id="ARBA00008107"/>
    </source>
</evidence>
<dbReference type="OrthoDB" id="9814256at2"/>
<keyword evidence="4 8" id="KW-0813">Transport</keyword>
<dbReference type="InterPro" id="IPR038078">
    <property type="entry name" value="PhoU-like_sf"/>
</dbReference>